<evidence type="ECO:0000313" key="6">
    <source>
        <dbReference type="Proteomes" id="UP001151071"/>
    </source>
</evidence>
<gene>
    <name evidence="5" type="ORF">O3V59_08300</name>
</gene>
<name>A0A9X3TPF4_9BACL</name>
<dbReference type="PANTHER" id="PTHR42951">
    <property type="entry name" value="METALLO-BETA-LACTAMASE DOMAIN-CONTAINING"/>
    <property type="match status" value="1"/>
</dbReference>
<protein>
    <submittedName>
        <fullName evidence="5">MBL fold metallo-hydrolase</fullName>
    </submittedName>
</protein>
<proteinExistence type="predicted"/>
<dbReference type="RefSeq" id="WP_271139886.1">
    <property type="nucleotide sequence ID" value="NZ_JAPYYP010000007.1"/>
</dbReference>
<keyword evidence="6" id="KW-1185">Reference proteome</keyword>
<dbReference type="EMBL" id="JAPYYP010000007">
    <property type="protein sequence ID" value="MDA5108359.1"/>
    <property type="molecule type" value="Genomic_DNA"/>
</dbReference>
<dbReference type="InterPro" id="IPR001279">
    <property type="entry name" value="Metallo-B-lactamas"/>
</dbReference>
<feature type="domain" description="Metallo-beta-lactamase" evidence="4">
    <location>
        <begin position="22"/>
        <end position="224"/>
    </location>
</feature>
<dbReference type="InterPro" id="IPR036866">
    <property type="entry name" value="RibonucZ/Hydroxyglut_hydro"/>
</dbReference>
<evidence type="ECO:0000259" key="4">
    <source>
        <dbReference type="SMART" id="SM00849"/>
    </source>
</evidence>
<dbReference type="InterPro" id="IPR050855">
    <property type="entry name" value="NDM-1-like"/>
</dbReference>
<dbReference type="CDD" id="cd06262">
    <property type="entry name" value="metallo-hydrolase-like_MBL-fold"/>
    <property type="match status" value="1"/>
</dbReference>
<dbReference type="Pfam" id="PF00753">
    <property type="entry name" value="Lactamase_B"/>
    <property type="match status" value="1"/>
</dbReference>
<dbReference type="Proteomes" id="UP001151071">
    <property type="component" value="Unassembled WGS sequence"/>
</dbReference>
<comment type="caution">
    <text evidence="5">The sequence shown here is derived from an EMBL/GenBank/DDBJ whole genome shotgun (WGS) entry which is preliminary data.</text>
</comment>
<comment type="function">
    <text evidence="2">Counteracts the endogenous Pycsar antiviral defense system. Phosphodiesterase that enables metal-dependent hydrolysis of host cyclic nucleotide Pycsar defense signals such as cCMP and cUMP.</text>
</comment>
<reference evidence="5" key="1">
    <citation type="submission" date="2022-12" db="EMBL/GenBank/DDBJ databases">
        <title>Draft genome sequence of the thermophilic strain Brevibacillus thermoruber HT42, isolated from Los Humeros, Puebla, Mexico, with biotechnological potential.</title>
        <authorList>
            <person name="Lara Sanchez J."/>
            <person name="Solis Palacios R."/>
            <person name="Bustos Baena A.S."/>
            <person name="Ruz Baez A.E."/>
            <person name="Espinosa Luna G."/>
            <person name="Oliart Ros R.M."/>
        </authorList>
    </citation>
    <scope>NUCLEOTIDE SEQUENCE</scope>
    <source>
        <strain evidence="5">HT42</strain>
    </source>
</reference>
<evidence type="ECO:0000256" key="3">
    <source>
        <dbReference type="ARBA" id="ARBA00048505"/>
    </source>
</evidence>
<accession>A0A9X3TPF4</accession>
<dbReference type="SUPFAM" id="SSF56281">
    <property type="entry name" value="Metallo-hydrolase/oxidoreductase"/>
    <property type="match status" value="1"/>
</dbReference>
<comment type="catalytic activity">
    <reaction evidence="1">
        <text>3',5'-cyclic CMP + H2O = CMP + H(+)</text>
        <dbReference type="Rhea" id="RHEA:72675"/>
        <dbReference type="ChEBI" id="CHEBI:15377"/>
        <dbReference type="ChEBI" id="CHEBI:15378"/>
        <dbReference type="ChEBI" id="CHEBI:58003"/>
        <dbReference type="ChEBI" id="CHEBI:60377"/>
    </reaction>
    <physiologicalReaction direction="left-to-right" evidence="1">
        <dbReference type="Rhea" id="RHEA:72676"/>
    </physiologicalReaction>
</comment>
<evidence type="ECO:0000256" key="2">
    <source>
        <dbReference type="ARBA" id="ARBA00034301"/>
    </source>
</evidence>
<dbReference type="PANTHER" id="PTHR42951:SF4">
    <property type="entry name" value="ACYL-COENZYME A THIOESTERASE MBLAC2"/>
    <property type="match status" value="1"/>
</dbReference>
<evidence type="ECO:0000313" key="5">
    <source>
        <dbReference type="EMBL" id="MDA5108359.1"/>
    </source>
</evidence>
<dbReference type="AlphaFoldDB" id="A0A9X3TPF4"/>
<evidence type="ECO:0000256" key="1">
    <source>
        <dbReference type="ARBA" id="ARBA00034221"/>
    </source>
</evidence>
<comment type="catalytic activity">
    <reaction evidence="3">
        <text>3',5'-cyclic UMP + H2O = UMP + H(+)</text>
        <dbReference type="Rhea" id="RHEA:70575"/>
        <dbReference type="ChEBI" id="CHEBI:15377"/>
        <dbReference type="ChEBI" id="CHEBI:15378"/>
        <dbReference type="ChEBI" id="CHEBI:57865"/>
        <dbReference type="ChEBI" id="CHEBI:184387"/>
    </reaction>
    <physiologicalReaction direction="left-to-right" evidence="3">
        <dbReference type="Rhea" id="RHEA:70576"/>
    </physiologicalReaction>
</comment>
<dbReference type="Gene3D" id="3.60.15.10">
    <property type="entry name" value="Ribonuclease Z/Hydroxyacylglutathione hydrolase-like"/>
    <property type="match status" value="1"/>
</dbReference>
<organism evidence="5 6">
    <name type="scientific">Brevibacillus thermoruber</name>
    <dbReference type="NCBI Taxonomy" id="33942"/>
    <lineage>
        <taxon>Bacteria</taxon>
        <taxon>Bacillati</taxon>
        <taxon>Bacillota</taxon>
        <taxon>Bacilli</taxon>
        <taxon>Bacillales</taxon>
        <taxon>Paenibacillaceae</taxon>
        <taxon>Brevibacillus</taxon>
    </lineage>
</organism>
<sequence length="353" mass="40257">MNYERIGPIDVIFGERESRAPFSTVLLLRDGGDAVLIDCGAGHPAFSSVSREYRVREIFLTHYHLDHIWGVYLFPQAHKWINPYDYRKLTSWHELAKASGVYAAEGERGGAAWVVAQQEAAESPPPERDTAHAWGRVFGAVDRVYPYQQELMLAGIRAVMLHAPGHCEGYCCPYFPDHGVLHVGDFDLTSFGPWYCNADSDIDHFIQSARMTLEVDADYYVTSHQKGVVTRIEYRERLERYLEVIDRRDEKLRQAVKRGCSPQELLRQEVFYYAKNLAANPGLLRYQAIGIAKHLTRMVRRGEPWGDYVEHFFAAAGLDRRYLDVFSVPQAADQIGADALRSHESEGNTKMNQ</sequence>
<dbReference type="SMART" id="SM00849">
    <property type="entry name" value="Lactamase_B"/>
    <property type="match status" value="1"/>
</dbReference>